<reference evidence="1" key="2">
    <citation type="submission" date="2022-01" db="EMBL/GenBank/DDBJ databases">
        <authorList>
            <person name="Yamashiro T."/>
            <person name="Shiraishi A."/>
            <person name="Satake H."/>
            <person name="Nakayama K."/>
        </authorList>
    </citation>
    <scope>NUCLEOTIDE SEQUENCE</scope>
</reference>
<dbReference type="Proteomes" id="UP001151760">
    <property type="component" value="Unassembled WGS sequence"/>
</dbReference>
<keyword evidence="2" id="KW-1185">Reference proteome</keyword>
<dbReference type="PANTHER" id="PTHR33116:SF76">
    <property type="entry name" value="DUF4283 DOMAIN-CONTAINING PROTEIN"/>
    <property type="match status" value="1"/>
</dbReference>
<protein>
    <recommendedName>
        <fullName evidence="3">Reverse transcriptase zinc-binding domain-containing protein</fullName>
    </recommendedName>
</protein>
<accession>A0ABQ4WZG2</accession>
<dbReference type="EMBL" id="BQNB010009061">
    <property type="protein sequence ID" value="GJS58178.1"/>
    <property type="molecule type" value="Genomic_DNA"/>
</dbReference>
<evidence type="ECO:0000313" key="1">
    <source>
        <dbReference type="EMBL" id="GJS58178.1"/>
    </source>
</evidence>
<gene>
    <name evidence="1" type="ORF">Tco_0652962</name>
</gene>
<sequence>MYKIKERSFWDVPLRGNVMWGCRKVLQLRRVIRDFIWFRIRDGMTVSAWFNQWCHVGPLSRIVTTRDIFRAGFNLGTKLKELISNGIWTWPNEWNAKYHFLEALNTPVLLGTPNSLEWRDVLGVVKPFIVTTIWESIRHNMMLFLGIMLFGSPIVSLDLAMSCPLCESQPDSHEHVLFECLFSTQVWDIMKGLAGLSNVAGRYMDIVDFLIPSAHKRSCKSVIAKLVLSTSAYYLWQERNARLFAMQKRTVVQVVDVIKSYVRLKLLSCSFKKSNDSMELMHLWKLPDIV</sequence>
<organism evidence="1 2">
    <name type="scientific">Tanacetum coccineum</name>
    <dbReference type="NCBI Taxonomy" id="301880"/>
    <lineage>
        <taxon>Eukaryota</taxon>
        <taxon>Viridiplantae</taxon>
        <taxon>Streptophyta</taxon>
        <taxon>Embryophyta</taxon>
        <taxon>Tracheophyta</taxon>
        <taxon>Spermatophyta</taxon>
        <taxon>Magnoliopsida</taxon>
        <taxon>eudicotyledons</taxon>
        <taxon>Gunneridae</taxon>
        <taxon>Pentapetalae</taxon>
        <taxon>asterids</taxon>
        <taxon>campanulids</taxon>
        <taxon>Asterales</taxon>
        <taxon>Asteraceae</taxon>
        <taxon>Asteroideae</taxon>
        <taxon>Anthemideae</taxon>
        <taxon>Anthemidinae</taxon>
        <taxon>Tanacetum</taxon>
    </lineage>
</organism>
<evidence type="ECO:0000313" key="2">
    <source>
        <dbReference type="Proteomes" id="UP001151760"/>
    </source>
</evidence>
<dbReference type="PANTHER" id="PTHR33116">
    <property type="entry name" value="REVERSE TRANSCRIPTASE ZINC-BINDING DOMAIN-CONTAINING PROTEIN-RELATED-RELATED"/>
    <property type="match status" value="1"/>
</dbReference>
<evidence type="ECO:0008006" key="3">
    <source>
        <dbReference type="Google" id="ProtNLM"/>
    </source>
</evidence>
<reference evidence="1" key="1">
    <citation type="journal article" date="2022" name="Int. J. Mol. Sci.">
        <title>Draft Genome of Tanacetum Coccineum: Genomic Comparison of Closely Related Tanacetum-Family Plants.</title>
        <authorList>
            <person name="Yamashiro T."/>
            <person name="Shiraishi A."/>
            <person name="Nakayama K."/>
            <person name="Satake H."/>
        </authorList>
    </citation>
    <scope>NUCLEOTIDE SEQUENCE</scope>
</reference>
<comment type="caution">
    <text evidence="1">The sequence shown here is derived from an EMBL/GenBank/DDBJ whole genome shotgun (WGS) entry which is preliminary data.</text>
</comment>
<name>A0ABQ4WZG2_9ASTR</name>
<proteinExistence type="predicted"/>